<keyword evidence="1" id="KW-0472">Membrane</keyword>
<keyword evidence="1" id="KW-0812">Transmembrane</keyword>
<reference evidence="3" key="1">
    <citation type="submission" date="2016-10" db="EMBL/GenBank/DDBJ databases">
        <authorList>
            <person name="Varghese N."/>
            <person name="Submissions S."/>
        </authorList>
    </citation>
    <scope>NUCLEOTIDE SEQUENCE [LARGE SCALE GENOMIC DNA]</scope>
    <source>
        <strain evidence="3">CGMCC 1.10223</strain>
    </source>
</reference>
<keyword evidence="3" id="KW-1185">Reference proteome</keyword>
<gene>
    <name evidence="2" type="ORF">SAMN04487969_11189</name>
</gene>
<dbReference type="RefSeq" id="WP_046232197.1">
    <property type="nucleotide sequence ID" value="NZ_FONN01000011.1"/>
</dbReference>
<evidence type="ECO:0000256" key="1">
    <source>
        <dbReference type="SAM" id="Phobius"/>
    </source>
</evidence>
<organism evidence="2 3">
    <name type="scientific">Paenibacillus algorifonticola</name>
    <dbReference type="NCBI Taxonomy" id="684063"/>
    <lineage>
        <taxon>Bacteria</taxon>
        <taxon>Bacillati</taxon>
        <taxon>Bacillota</taxon>
        <taxon>Bacilli</taxon>
        <taxon>Bacillales</taxon>
        <taxon>Paenibacillaceae</taxon>
        <taxon>Paenibacillus</taxon>
    </lineage>
</organism>
<dbReference type="OrthoDB" id="2657755at2"/>
<evidence type="ECO:0008006" key="4">
    <source>
        <dbReference type="Google" id="ProtNLM"/>
    </source>
</evidence>
<proteinExistence type="predicted"/>
<name>A0A1I2F8I4_9BACL</name>
<accession>A0A1I2F8I4</accession>
<dbReference type="EMBL" id="FONN01000011">
    <property type="protein sequence ID" value="SFF01048.1"/>
    <property type="molecule type" value="Genomic_DNA"/>
</dbReference>
<sequence length="326" mass="35873">MERIRFDHEYDDITSRAAANGGLPAIDVTEAVMERISGGAAAGRKGRRSFMRPAMKRTTAFSGALMLLLVLSVSAYAASQYIEIRNSAGEIKVQTIDAITPQTDSADNKAYQNYLNKAQKFAKPGELVAFYVLGKEDEALYTYKEKPLGTYAAFKQEANRTGAQLLPQKLSGYSFVSGKVAPYMPSTDADKQTAAYKQVLSELKAQAAAGADGKKLFMKAVPWNKSGVLSAVYTKGDYKSELTKNPLDGGNVYISLPSGQNAEKIKVEGIEVIYNKRTISEKYNYHYAQWYDEKQDAFYLLTDLGNKRLTKAELLALAGESIKVLK</sequence>
<evidence type="ECO:0000313" key="3">
    <source>
        <dbReference type="Proteomes" id="UP000183410"/>
    </source>
</evidence>
<dbReference type="Proteomes" id="UP000183410">
    <property type="component" value="Unassembled WGS sequence"/>
</dbReference>
<evidence type="ECO:0000313" key="2">
    <source>
        <dbReference type="EMBL" id="SFF01048.1"/>
    </source>
</evidence>
<dbReference type="AlphaFoldDB" id="A0A1I2F8I4"/>
<keyword evidence="1" id="KW-1133">Transmembrane helix</keyword>
<feature type="transmembrane region" description="Helical" evidence="1">
    <location>
        <begin position="58"/>
        <end position="78"/>
    </location>
</feature>
<protein>
    <recommendedName>
        <fullName evidence="4">DUF4367 domain-containing protein</fullName>
    </recommendedName>
</protein>